<accession>A0A1M6X6A4</accession>
<dbReference type="Pfam" id="PF13861">
    <property type="entry name" value="FLgD_tudor"/>
    <property type="match status" value="1"/>
</dbReference>
<keyword evidence="9" id="KW-1185">Reference proteome</keyword>
<dbReference type="InterPro" id="IPR025963">
    <property type="entry name" value="FLgD_Tudor"/>
</dbReference>
<dbReference type="STRING" id="633813.SAMN04488087_2519"/>
<evidence type="ECO:0000256" key="2">
    <source>
        <dbReference type="ARBA" id="ARBA00016013"/>
    </source>
</evidence>
<evidence type="ECO:0000259" key="7">
    <source>
        <dbReference type="Pfam" id="PF13861"/>
    </source>
</evidence>
<dbReference type="EMBL" id="FRAU01000010">
    <property type="protein sequence ID" value="SHL01461.1"/>
    <property type="molecule type" value="Genomic_DNA"/>
</dbReference>
<evidence type="ECO:0000256" key="4">
    <source>
        <dbReference type="ARBA" id="ARBA00024746"/>
    </source>
</evidence>
<gene>
    <name evidence="8" type="ORF">SAMN04488087_2519</name>
</gene>
<dbReference type="InterPro" id="IPR005648">
    <property type="entry name" value="FlgD"/>
</dbReference>
<keyword evidence="8" id="KW-0282">Flagellum</keyword>
<evidence type="ECO:0000256" key="1">
    <source>
        <dbReference type="ARBA" id="ARBA00010577"/>
    </source>
</evidence>
<dbReference type="InterPro" id="IPR025965">
    <property type="entry name" value="FlgD/Vpr_Ig-like"/>
</dbReference>
<dbReference type="RefSeq" id="WP_072716323.1">
    <property type="nucleotide sequence ID" value="NZ_FRAU01000010.1"/>
</dbReference>
<evidence type="ECO:0000256" key="5">
    <source>
        <dbReference type="RuleBase" id="RU362076"/>
    </source>
</evidence>
<dbReference type="Proteomes" id="UP000185812">
    <property type="component" value="Unassembled WGS sequence"/>
</dbReference>
<dbReference type="Pfam" id="PF13860">
    <property type="entry name" value="FlgD_ig"/>
    <property type="match status" value="1"/>
</dbReference>
<keyword evidence="8" id="KW-0966">Cell projection</keyword>
<reference evidence="9" key="1">
    <citation type="submission" date="2016-11" db="EMBL/GenBank/DDBJ databases">
        <authorList>
            <person name="Varghese N."/>
            <person name="Submissions S."/>
        </authorList>
    </citation>
    <scope>NUCLEOTIDE SEQUENCE [LARGE SCALE GENOMIC DNA]</scope>
    <source>
        <strain evidence="9">DSM 22212</strain>
    </source>
</reference>
<comment type="similarity">
    <text evidence="1 5">Belongs to the FlgD family.</text>
</comment>
<organism evidence="8 9">
    <name type="scientific">Rhodothermus profundi</name>
    <dbReference type="NCBI Taxonomy" id="633813"/>
    <lineage>
        <taxon>Bacteria</taxon>
        <taxon>Pseudomonadati</taxon>
        <taxon>Rhodothermota</taxon>
        <taxon>Rhodothermia</taxon>
        <taxon>Rhodothermales</taxon>
        <taxon>Rhodothermaceae</taxon>
        <taxon>Rhodothermus</taxon>
    </lineage>
</organism>
<feature type="domain" description="FlgD/Vpr Ig-like" evidence="6">
    <location>
        <begin position="108"/>
        <end position="185"/>
    </location>
</feature>
<dbReference type="AlphaFoldDB" id="A0A1M6X6A4"/>
<evidence type="ECO:0000259" key="6">
    <source>
        <dbReference type="Pfam" id="PF13860"/>
    </source>
</evidence>
<sequence length="230" mass="24907">MPSLIAPIDEIRQQALQGTPGAPSPPSQELDREAFLRLLVTQLRYQDPINPLDSREFAAQLAQFTTVEQLIGINETLTAQTDAYNALAQGIHNSVAASLVGKVIEAEGNQLTWSGKDTVPFRIELGDAARQVSIQIRNEAGEVVRTLYLGSRTAGEHAVEWDGRNDAGELLPAGTYTIEVLATDANGDTVTARSFVRGRVTRVTFGPEGILLWIGDRSVPMQAVRGVESE</sequence>
<protein>
    <recommendedName>
        <fullName evidence="2 5">Basal-body rod modification protein FlgD</fullName>
    </recommendedName>
</protein>
<name>A0A1M6X6A4_9BACT</name>
<dbReference type="GO" id="GO:0044781">
    <property type="term" value="P:bacterial-type flagellum organization"/>
    <property type="evidence" value="ECO:0007669"/>
    <property type="project" value="UniProtKB-UniRule"/>
</dbReference>
<dbReference type="OrthoDB" id="280334at2"/>
<feature type="domain" description="FlgD Tudor-like" evidence="7">
    <location>
        <begin position="96"/>
        <end position="225"/>
    </location>
</feature>
<comment type="function">
    <text evidence="4 5">Required for flagellar hook formation. May act as a scaffolding protein.</text>
</comment>
<dbReference type="Gene3D" id="2.30.30.910">
    <property type="match status" value="1"/>
</dbReference>
<keyword evidence="8" id="KW-0969">Cilium</keyword>
<dbReference type="Pfam" id="PF03963">
    <property type="entry name" value="FlgD"/>
    <property type="match status" value="1"/>
</dbReference>
<evidence type="ECO:0000313" key="9">
    <source>
        <dbReference type="Proteomes" id="UP000185812"/>
    </source>
</evidence>
<keyword evidence="3 5" id="KW-1005">Bacterial flagellum biogenesis</keyword>
<proteinExistence type="inferred from homology"/>
<dbReference type="Gene3D" id="2.60.40.4070">
    <property type="match status" value="1"/>
</dbReference>
<evidence type="ECO:0000256" key="3">
    <source>
        <dbReference type="ARBA" id="ARBA00022795"/>
    </source>
</evidence>
<evidence type="ECO:0000313" key="8">
    <source>
        <dbReference type="EMBL" id="SHL01461.1"/>
    </source>
</evidence>